<reference evidence="4 5" key="1">
    <citation type="journal article" date="2013" name="Genome Announc.">
        <title>Genome Sequence of Moraxella macacae 0408225, a Novel Bacterial Species Isolated from a Cynomolgus Macaque with Epistaxis.</title>
        <authorList>
            <person name="Ladner J.T."/>
            <person name="Whitehouse C.A."/>
            <person name="Koroleva G.I."/>
            <person name="Palacios G.F."/>
        </authorList>
    </citation>
    <scope>NUCLEOTIDE SEQUENCE [LARGE SCALE GENOMIC DNA]</scope>
    <source>
        <strain evidence="4 5">0408225</strain>
    </source>
</reference>
<dbReference type="Gene3D" id="3.40.190.10">
    <property type="entry name" value="Periplasmic binding protein-like II"/>
    <property type="match status" value="2"/>
</dbReference>
<dbReference type="OrthoDB" id="6970383at2"/>
<dbReference type="AlphaFoldDB" id="L2F6K1"/>
<dbReference type="Pfam" id="PF00497">
    <property type="entry name" value="SBP_bac_3"/>
    <property type="match status" value="1"/>
</dbReference>
<evidence type="ECO:0000259" key="3">
    <source>
        <dbReference type="SMART" id="SM00062"/>
    </source>
</evidence>
<feature type="domain" description="Solute-binding protein family 3/N-terminal" evidence="3">
    <location>
        <begin position="41"/>
        <end position="268"/>
    </location>
</feature>
<name>L2F6K1_9GAMM</name>
<dbReference type="eggNOG" id="COG0834">
    <property type="taxonomic scope" value="Bacteria"/>
</dbReference>
<dbReference type="Proteomes" id="UP000023795">
    <property type="component" value="Unassembled WGS sequence"/>
</dbReference>
<dbReference type="PROSITE" id="PS51257">
    <property type="entry name" value="PROKAR_LIPOPROTEIN"/>
    <property type="match status" value="1"/>
</dbReference>
<comment type="caution">
    <text evidence="4">The sequence shown here is derived from an EMBL/GenBank/DDBJ whole genome shotgun (WGS) entry which is preliminary data.</text>
</comment>
<proteinExistence type="inferred from homology"/>
<dbReference type="PATRIC" id="fig|1230338.3.peg.1908"/>
<dbReference type="SMART" id="SM00062">
    <property type="entry name" value="PBPb"/>
    <property type="match status" value="1"/>
</dbReference>
<evidence type="ECO:0000313" key="5">
    <source>
        <dbReference type="Proteomes" id="UP000023795"/>
    </source>
</evidence>
<dbReference type="PANTHER" id="PTHR35936:SF38">
    <property type="entry name" value="GLUTAMINE-BINDING PERIPLASMIC PROTEIN"/>
    <property type="match status" value="1"/>
</dbReference>
<comment type="similarity">
    <text evidence="1">Belongs to the bacterial solute-binding protein 3 family.</text>
</comment>
<dbReference type="PANTHER" id="PTHR35936">
    <property type="entry name" value="MEMBRANE-BOUND LYTIC MUREIN TRANSGLYCOSYLASE F"/>
    <property type="match status" value="1"/>
</dbReference>
<dbReference type="RefSeq" id="WP_009502220.1">
    <property type="nucleotide sequence ID" value="NZ_ANIN01000002.1"/>
</dbReference>
<keyword evidence="2" id="KW-0732">Signal</keyword>
<evidence type="ECO:0000256" key="2">
    <source>
        <dbReference type="ARBA" id="ARBA00022729"/>
    </source>
</evidence>
<sequence>MKKLFYIPFCVLMASCSSEQQPQATEASAQQPSDTKAGLTQVKVGFIASATGNAPLNSLDEKGMFEGFEHDILQEVAKRANYNFTYEYKPRKQLMDDVENDGVQIVAGNISITEDRVAKYAMTNSYLDAYPVTILSKDAELKSMEQLKDKSVAIKDSPIDTFYDVVNTQKAEEKDNIHYVNSDWLAVKNVLSGDSVAAIGNSSVMPYYFEKYSTKETPLHFAIDYAYPQESYGFLLKKDNKQLLDDINKSLADMKADGTYQSIFKKWF</sequence>
<accession>L2F6K1</accession>
<evidence type="ECO:0000256" key="1">
    <source>
        <dbReference type="ARBA" id="ARBA00010333"/>
    </source>
</evidence>
<dbReference type="InterPro" id="IPR001638">
    <property type="entry name" value="Solute-binding_3/MltF_N"/>
</dbReference>
<dbReference type="EMBL" id="ANIN01000002">
    <property type="protein sequence ID" value="ELA08662.1"/>
    <property type="molecule type" value="Genomic_DNA"/>
</dbReference>
<dbReference type="SUPFAM" id="SSF53850">
    <property type="entry name" value="Periplasmic binding protein-like II"/>
    <property type="match status" value="1"/>
</dbReference>
<gene>
    <name evidence="4" type="ORF">MOMA_08891</name>
</gene>
<dbReference type="STRING" id="1230338.MOMA_08891"/>
<organism evidence="4 5">
    <name type="scientific">Moraxella macacae 0408225</name>
    <dbReference type="NCBI Taxonomy" id="1230338"/>
    <lineage>
        <taxon>Bacteria</taxon>
        <taxon>Pseudomonadati</taxon>
        <taxon>Pseudomonadota</taxon>
        <taxon>Gammaproteobacteria</taxon>
        <taxon>Moraxellales</taxon>
        <taxon>Moraxellaceae</taxon>
        <taxon>Moraxella</taxon>
    </lineage>
</organism>
<keyword evidence="5" id="KW-1185">Reference proteome</keyword>
<protein>
    <submittedName>
        <fullName evidence="4">Extracellular solute-binding fmaily protein</fullName>
    </submittedName>
</protein>
<evidence type="ECO:0000313" key="4">
    <source>
        <dbReference type="EMBL" id="ELA08662.1"/>
    </source>
</evidence>